<protein>
    <submittedName>
        <fullName evidence="8">Sensor domain-containing diguanylate cyclase</fullName>
    </submittedName>
</protein>
<dbReference type="Pfam" id="PF02743">
    <property type="entry name" value="dCache_1"/>
    <property type="match status" value="1"/>
</dbReference>
<dbReference type="InterPro" id="IPR000160">
    <property type="entry name" value="GGDEF_dom"/>
</dbReference>
<evidence type="ECO:0000256" key="5">
    <source>
        <dbReference type="ARBA" id="ARBA00023136"/>
    </source>
</evidence>
<dbReference type="InterPro" id="IPR029787">
    <property type="entry name" value="Nucleotide_cyclase"/>
</dbReference>
<dbReference type="CDD" id="cd18773">
    <property type="entry name" value="PDC1_HK_sensor"/>
    <property type="match status" value="1"/>
</dbReference>
<evidence type="ECO:0000256" key="4">
    <source>
        <dbReference type="ARBA" id="ARBA00022989"/>
    </source>
</evidence>
<dbReference type="RefSeq" id="WP_275711607.1">
    <property type="nucleotide sequence ID" value="NZ_JAKLTN010000002.1"/>
</dbReference>
<organism evidence="8 9">
    <name type="scientific">Dechloromonas hankyongensis</name>
    <dbReference type="NCBI Taxonomy" id="2908002"/>
    <lineage>
        <taxon>Bacteria</taxon>
        <taxon>Pseudomonadati</taxon>
        <taxon>Pseudomonadota</taxon>
        <taxon>Betaproteobacteria</taxon>
        <taxon>Rhodocyclales</taxon>
        <taxon>Azonexaceae</taxon>
        <taxon>Dechloromonas</taxon>
    </lineage>
</organism>
<comment type="caution">
    <text evidence="8">The sequence shown here is derived from an EMBL/GenBank/DDBJ whole genome shotgun (WGS) entry which is preliminary data.</text>
</comment>
<dbReference type="NCBIfam" id="TIGR00254">
    <property type="entry name" value="GGDEF"/>
    <property type="match status" value="1"/>
</dbReference>
<dbReference type="InterPro" id="IPR052163">
    <property type="entry name" value="DGC-Regulatory_Protein"/>
</dbReference>
<evidence type="ECO:0000313" key="8">
    <source>
        <dbReference type="EMBL" id="MCG2578275.1"/>
    </source>
</evidence>
<feature type="transmembrane region" description="Helical" evidence="6">
    <location>
        <begin position="304"/>
        <end position="324"/>
    </location>
</feature>
<dbReference type="CDD" id="cd18774">
    <property type="entry name" value="PDC2_HK_sensor"/>
    <property type="match status" value="1"/>
</dbReference>
<dbReference type="PROSITE" id="PS50887">
    <property type="entry name" value="GGDEF"/>
    <property type="match status" value="1"/>
</dbReference>
<evidence type="ECO:0000259" key="7">
    <source>
        <dbReference type="PROSITE" id="PS50887"/>
    </source>
</evidence>
<dbReference type="SMART" id="SM00267">
    <property type="entry name" value="GGDEF"/>
    <property type="match status" value="1"/>
</dbReference>
<keyword evidence="3 6" id="KW-0812">Transmembrane</keyword>
<sequence length="548" mass="59218">MSSNPADAAQCGENGPLAGACGNAHAKGPERHISLRTSLITLVLVCILPGVAFSAYLVYANYQLEKQKITRETELLAGQILVELDRELSAMESGLRVLATADSLKSGDLQRFHQTARAALKSQMAYNYFLIDREGRQVINTLRPPWAALPATGNPPQLEEVFRSGKTVLTDLFDGPVTGKPTIALGVPVYGKSGEIIYALNVGLQPDYLTGLLKRQALPKGWMAAIIDGAGTIVGRTRDAERFVGQKVVPELRERLDNSRYGSLAVSSKEGIPVTTAYARSALWNWSVATGAPKSLVEGEMFRLFAGIALAALIFIVIGTWLAVRITRRVVSSVEYLNDAALALREGKPLTLPKVQLYEAEAVGHAIVQASHLMAKVHHRAYHDPLTELGNRSLFYELVQHQLAVVDRESGSLAILAIDLDNFKVVNDEEGHAAGDHLLEVVARRIEGTIRASDAAARMGGDEFAILLFDADQCSAEETAQRLVARLSEPYDGVQCYVTASIGIAVYPAAGNDLGELLENADRALYAAKRSGRNTFCLAGCREQAKAS</sequence>
<keyword evidence="2" id="KW-1003">Cell membrane</keyword>
<dbReference type="EMBL" id="JAKLTN010000002">
    <property type="protein sequence ID" value="MCG2578275.1"/>
    <property type="molecule type" value="Genomic_DNA"/>
</dbReference>
<dbReference type="Proteomes" id="UP001165384">
    <property type="component" value="Unassembled WGS sequence"/>
</dbReference>
<keyword evidence="5 6" id="KW-0472">Membrane</keyword>
<feature type="domain" description="GGDEF" evidence="7">
    <location>
        <begin position="411"/>
        <end position="541"/>
    </location>
</feature>
<dbReference type="PANTHER" id="PTHR46663">
    <property type="entry name" value="DIGUANYLATE CYCLASE DGCT-RELATED"/>
    <property type="match status" value="1"/>
</dbReference>
<reference evidence="8" key="1">
    <citation type="submission" date="2022-01" db="EMBL/GenBank/DDBJ databases">
        <authorList>
            <person name="Jo J.-H."/>
            <person name="Im W.-T."/>
        </authorList>
    </citation>
    <scope>NUCLEOTIDE SEQUENCE</scope>
    <source>
        <strain evidence="8">XY25</strain>
    </source>
</reference>
<name>A0ABS9K559_9RHOO</name>
<evidence type="ECO:0000256" key="1">
    <source>
        <dbReference type="ARBA" id="ARBA00004651"/>
    </source>
</evidence>
<evidence type="ECO:0000256" key="6">
    <source>
        <dbReference type="SAM" id="Phobius"/>
    </source>
</evidence>
<keyword evidence="9" id="KW-1185">Reference proteome</keyword>
<evidence type="ECO:0000256" key="3">
    <source>
        <dbReference type="ARBA" id="ARBA00022692"/>
    </source>
</evidence>
<dbReference type="Pfam" id="PF00990">
    <property type="entry name" value="GGDEF"/>
    <property type="match status" value="1"/>
</dbReference>
<feature type="transmembrane region" description="Helical" evidence="6">
    <location>
        <begin position="39"/>
        <end position="59"/>
    </location>
</feature>
<evidence type="ECO:0000256" key="2">
    <source>
        <dbReference type="ARBA" id="ARBA00022475"/>
    </source>
</evidence>
<comment type="subcellular location">
    <subcellularLocation>
        <location evidence="1">Cell membrane</location>
        <topology evidence="1">Multi-pass membrane protein</topology>
    </subcellularLocation>
</comment>
<keyword evidence="4 6" id="KW-1133">Transmembrane helix</keyword>
<dbReference type="PANTHER" id="PTHR46663:SF4">
    <property type="entry name" value="DIGUANYLATE CYCLASE DGCT-RELATED"/>
    <property type="match status" value="1"/>
</dbReference>
<dbReference type="Gene3D" id="3.30.70.270">
    <property type="match status" value="1"/>
</dbReference>
<accession>A0ABS9K559</accession>
<evidence type="ECO:0000313" key="9">
    <source>
        <dbReference type="Proteomes" id="UP001165384"/>
    </source>
</evidence>
<dbReference type="CDD" id="cd01949">
    <property type="entry name" value="GGDEF"/>
    <property type="match status" value="1"/>
</dbReference>
<dbReference type="Gene3D" id="3.30.450.20">
    <property type="entry name" value="PAS domain"/>
    <property type="match status" value="1"/>
</dbReference>
<dbReference type="SUPFAM" id="SSF55073">
    <property type="entry name" value="Nucleotide cyclase"/>
    <property type="match status" value="1"/>
</dbReference>
<proteinExistence type="predicted"/>
<dbReference type="InterPro" id="IPR033479">
    <property type="entry name" value="dCache_1"/>
</dbReference>
<dbReference type="InterPro" id="IPR043128">
    <property type="entry name" value="Rev_trsase/Diguanyl_cyclase"/>
</dbReference>
<gene>
    <name evidence="8" type="ORF">LZ012_14870</name>
</gene>